<accession>X1IY60</accession>
<reference evidence="1" key="1">
    <citation type="journal article" date="2014" name="Front. Microbiol.">
        <title>High frequency of phylogenetically diverse reductive dehalogenase-homologous genes in deep subseafloor sedimentary metagenomes.</title>
        <authorList>
            <person name="Kawai M."/>
            <person name="Futagami T."/>
            <person name="Toyoda A."/>
            <person name="Takaki Y."/>
            <person name="Nishi S."/>
            <person name="Hori S."/>
            <person name="Arai W."/>
            <person name="Tsubouchi T."/>
            <person name="Morono Y."/>
            <person name="Uchiyama I."/>
            <person name="Ito T."/>
            <person name="Fujiyama A."/>
            <person name="Inagaki F."/>
            <person name="Takami H."/>
        </authorList>
    </citation>
    <scope>NUCLEOTIDE SEQUENCE</scope>
    <source>
        <strain evidence="1">Expedition CK06-06</strain>
    </source>
</reference>
<protein>
    <submittedName>
        <fullName evidence="1">Uncharacterized protein</fullName>
    </submittedName>
</protein>
<proteinExistence type="predicted"/>
<evidence type="ECO:0000313" key="1">
    <source>
        <dbReference type="EMBL" id="GAH74195.1"/>
    </source>
</evidence>
<sequence length="89" mass="10764">MKKMLAVWGNKQKGIWVNAQRWDLVQPAKQGCGYCSLFQFINHSFRTRHNTTTSDIIRHFINKYLKISFSYLYYIYNIYKDNKQKDGYQ</sequence>
<organism evidence="1">
    <name type="scientific">marine sediment metagenome</name>
    <dbReference type="NCBI Taxonomy" id="412755"/>
    <lineage>
        <taxon>unclassified sequences</taxon>
        <taxon>metagenomes</taxon>
        <taxon>ecological metagenomes</taxon>
    </lineage>
</organism>
<gene>
    <name evidence="1" type="ORF">S03H2_43929</name>
</gene>
<comment type="caution">
    <text evidence="1">The sequence shown here is derived from an EMBL/GenBank/DDBJ whole genome shotgun (WGS) entry which is preliminary data.</text>
</comment>
<name>X1IY60_9ZZZZ</name>
<dbReference type="EMBL" id="BARU01027441">
    <property type="protein sequence ID" value="GAH74195.1"/>
    <property type="molecule type" value="Genomic_DNA"/>
</dbReference>
<dbReference type="AlphaFoldDB" id="X1IY60"/>